<comment type="subcellular location">
    <subcellularLocation>
        <location evidence="1">Cell membrane</location>
        <topology evidence="1">Multi-pass membrane protein</topology>
    </subcellularLocation>
</comment>
<protein>
    <submittedName>
        <fullName evidence="7">Inner-membrane translocator</fullName>
    </submittedName>
</protein>
<dbReference type="Pfam" id="PF02653">
    <property type="entry name" value="BPD_transp_2"/>
    <property type="match status" value="1"/>
</dbReference>
<dbReference type="KEGG" id="naj:B1756_16005"/>
<feature type="transmembrane region" description="Helical" evidence="6">
    <location>
        <begin position="264"/>
        <end position="289"/>
    </location>
</feature>
<feature type="transmembrane region" description="Helical" evidence="6">
    <location>
        <begin position="176"/>
        <end position="194"/>
    </location>
</feature>
<dbReference type="GeneID" id="32895608"/>
<dbReference type="InterPro" id="IPR043428">
    <property type="entry name" value="LivM-like"/>
</dbReference>
<proteinExistence type="predicted"/>
<evidence type="ECO:0000256" key="1">
    <source>
        <dbReference type="ARBA" id="ARBA00004651"/>
    </source>
</evidence>
<evidence type="ECO:0000313" key="8">
    <source>
        <dbReference type="Proteomes" id="UP000250088"/>
    </source>
</evidence>
<keyword evidence="8" id="KW-1185">Reference proteome</keyword>
<evidence type="ECO:0000256" key="2">
    <source>
        <dbReference type="ARBA" id="ARBA00022475"/>
    </source>
</evidence>
<sequence length="343" mass="37325">MSTQQSSFEIAGLNWTQIRIPLVLVLLAAIPPLVFHEGATYVSRLFIMALIFATLAMALNIVFGHTDQLFLFMGALTGIGAYTTAITAESLGISPWATLLLGALLAGAIGALVCFVSAKLRFTVILISILTLALQFAIVEFFVGASDLTGGSTGMVFSGLAFESIQESLGIHEHVILYYLVLAILGATIVFYDWMRRSKFGIAFDAIRQDEVAAESVGVNVVRYKTVAGFVSAFIIGLIGPMYAQLEGLIIPGMFQFQVIDVLVLIILIVGGMRTLLGPIVGAGIIIYINEELQAAGQWRMVLFGALLIVLFLYFRQGIVPFARDLLHERIKITERLAREEQT</sequence>
<dbReference type="PANTHER" id="PTHR30482">
    <property type="entry name" value="HIGH-AFFINITY BRANCHED-CHAIN AMINO ACID TRANSPORT SYSTEM PERMEASE"/>
    <property type="match status" value="1"/>
</dbReference>
<feature type="transmembrane region" description="Helical" evidence="6">
    <location>
        <begin position="122"/>
        <end position="145"/>
    </location>
</feature>
<feature type="transmembrane region" description="Helical" evidence="6">
    <location>
        <begin position="226"/>
        <end position="244"/>
    </location>
</feature>
<evidence type="ECO:0000256" key="3">
    <source>
        <dbReference type="ARBA" id="ARBA00022692"/>
    </source>
</evidence>
<dbReference type="InterPro" id="IPR001851">
    <property type="entry name" value="ABC_transp_permease"/>
</dbReference>
<organism evidence="7 8">
    <name type="scientific">Natrarchaeobaculum aegyptiacum</name>
    <dbReference type="NCBI Taxonomy" id="745377"/>
    <lineage>
        <taxon>Archaea</taxon>
        <taxon>Methanobacteriati</taxon>
        <taxon>Methanobacteriota</taxon>
        <taxon>Stenosarchaea group</taxon>
        <taxon>Halobacteria</taxon>
        <taxon>Halobacteriales</taxon>
        <taxon>Natrialbaceae</taxon>
        <taxon>Natrarchaeobaculum</taxon>
    </lineage>
</organism>
<feature type="transmembrane region" description="Helical" evidence="6">
    <location>
        <begin position="69"/>
        <end position="87"/>
    </location>
</feature>
<dbReference type="PANTHER" id="PTHR30482:SF10">
    <property type="entry name" value="HIGH-AFFINITY BRANCHED-CHAIN AMINO ACID TRANSPORT PROTEIN BRAE"/>
    <property type="match status" value="1"/>
</dbReference>
<evidence type="ECO:0000256" key="5">
    <source>
        <dbReference type="ARBA" id="ARBA00023136"/>
    </source>
</evidence>
<dbReference type="CDD" id="cd06581">
    <property type="entry name" value="TM_PBP1_LivM_like"/>
    <property type="match status" value="1"/>
</dbReference>
<feature type="transmembrane region" description="Helical" evidence="6">
    <location>
        <begin position="41"/>
        <end position="62"/>
    </location>
</feature>
<reference evidence="8" key="1">
    <citation type="submission" date="2017-02" db="EMBL/GenBank/DDBJ databases">
        <title>Natronthermophilus aegyptiacus gen. nov.,sp. nov., an aerobic, extremely halophilic alkalithermophilic archaeon isolated from the athalassohaline Wadi An Natrun, Egypt.</title>
        <authorList>
            <person name="Zhao B."/>
        </authorList>
    </citation>
    <scope>NUCLEOTIDE SEQUENCE [LARGE SCALE GENOMIC DNA]</scope>
    <source>
        <strain evidence="8">JW/NM-HA 15</strain>
    </source>
</reference>
<dbReference type="RefSeq" id="WP_086889453.1">
    <property type="nucleotide sequence ID" value="NZ_CP019893.1"/>
</dbReference>
<feature type="transmembrane region" description="Helical" evidence="6">
    <location>
        <begin position="301"/>
        <end position="319"/>
    </location>
</feature>
<dbReference type="OrthoDB" id="30958at2157"/>
<keyword evidence="5 6" id="KW-0472">Membrane</keyword>
<gene>
    <name evidence="7" type="ORF">B1756_16005</name>
</gene>
<evidence type="ECO:0000313" key="7">
    <source>
        <dbReference type="EMBL" id="ARS91086.1"/>
    </source>
</evidence>
<dbReference type="AlphaFoldDB" id="A0A2Z2HUV8"/>
<evidence type="ECO:0000256" key="6">
    <source>
        <dbReference type="SAM" id="Phobius"/>
    </source>
</evidence>
<dbReference type="GO" id="GO:0015658">
    <property type="term" value="F:branched-chain amino acid transmembrane transporter activity"/>
    <property type="evidence" value="ECO:0007669"/>
    <property type="project" value="InterPro"/>
</dbReference>
<keyword evidence="2" id="KW-1003">Cell membrane</keyword>
<keyword evidence="3 6" id="KW-0812">Transmembrane</keyword>
<evidence type="ECO:0000256" key="4">
    <source>
        <dbReference type="ARBA" id="ARBA00022989"/>
    </source>
</evidence>
<keyword evidence="4 6" id="KW-1133">Transmembrane helix</keyword>
<dbReference type="EMBL" id="CP019893">
    <property type="protein sequence ID" value="ARS91086.1"/>
    <property type="molecule type" value="Genomic_DNA"/>
</dbReference>
<accession>A0A2Z2HUV8</accession>
<feature type="transmembrane region" description="Helical" evidence="6">
    <location>
        <begin position="93"/>
        <end position="115"/>
    </location>
</feature>
<name>A0A2Z2HUV8_9EURY</name>
<dbReference type="Proteomes" id="UP000250088">
    <property type="component" value="Chromosome"/>
</dbReference>
<feature type="transmembrane region" description="Helical" evidence="6">
    <location>
        <begin position="12"/>
        <end position="35"/>
    </location>
</feature>
<dbReference type="GO" id="GO:0005886">
    <property type="term" value="C:plasma membrane"/>
    <property type="evidence" value="ECO:0007669"/>
    <property type="project" value="UniProtKB-SubCell"/>
</dbReference>